<dbReference type="GeneID" id="115742888"/>
<comment type="similarity">
    <text evidence="2">Belongs to the SecY/SEC61-alpha family.</text>
</comment>
<name>A0ABM3HW08_9MYRT</name>
<dbReference type="SUPFAM" id="SSF103491">
    <property type="entry name" value="Preprotein translocase SecY subunit"/>
    <property type="match status" value="1"/>
</dbReference>
<proteinExistence type="inferred from homology"/>
<evidence type="ECO:0000256" key="2">
    <source>
        <dbReference type="RuleBase" id="RU004349"/>
    </source>
</evidence>
<dbReference type="Pfam" id="PF00344">
    <property type="entry name" value="SecY"/>
    <property type="match status" value="1"/>
</dbReference>
<dbReference type="RefSeq" id="XP_048140787.1">
    <property type="nucleotide sequence ID" value="XM_048284830.1"/>
</dbReference>
<accession>A0ABM3HW08</accession>
<keyword evidence="4" id="KW-1185">Reference proteome</keyword>
<gene>
    <name evidence="5" type="primary">LOC115742888</name>
</gene>
<evidence type="ECO:0000256" key="3">
    <source>
        <dbReference type="SAM" id="Phobius"/>
    </source>
</evidence>
<keyword evidence="3" id="KW-1133">Transmembrane helix</keyword>
<reference evidence="5" key="1">
    <citation type="submission" date="2025-08" db="UniProtKB">
        <authorList>
            <consortium name="RefSeq"/>
        </authorList>
    </citation>
    <scope>IDENTIFICATION</scope>
    <source>
        <tissue evidence="5">Leaf</tissue>
    </source>
</reference>
<dbReference type="InterPro" id="IPR023201">
    <property type="entry name" value="SecY_dom_sf"/>
</dbReference>
<comment type="subcellular location">
    <subcellularLocation>
        <location evidence="1">Plastid</location>
        <location evidence="1">Chloroplast thylakoid membrane</location>
        <topology evidence="1">Multi-pass membrane protein</topology>
    </subcellularLocation>
</comment>
<dbReference type="Gene3D" id="1.10.3370.10">
    <property type="entry name" value="SecY subunit domain"/>
    <property type="match status" value="1"/>
</dbReference>
<feature type="transmembrane region" description="Helical" evidence="3">
    <location>
        <begin position="111"/>
        <end position="134"/>
    </location>
</feature>
<protein>
    <submittedName>
        <fullName evidence="5">Preprotein translocase subunit SECY, chloroplastic-like</fullName>
    </submittedName>
</protein>
<keyword evidence="3" id="KW-0812">Transmembrane</keyword>
<dbReference type="InterPro" id="IPR002208">
    <property type="entry name" value="SecY/SEC61-alpha"/>
</dbReference>
<dbReference type="PANTHER" id="PTHR10906">
    <property type="entry name" value="SECY/SEC61-ALPHA FAMILY MEMBER"/>
    <property type="match status" value="1"/>
</dbReference>
<evidence type="ECO:0000313" key="5">
    <source>
        <dbReference type="RefSeq" id="XP_048140787.1"/>
    </source>
</evidence>
<evidence type="ECO:0000256" key="1">
    <source>
        <dbReference type="ARBA" id="ARBA00004454"/>
    </source>
</evidence>
<dbReference type="Proteomes" id="UP000827889">
    <property type="component" value="Chromosome 9"/>
</dbReference>
<feature type="transmembrane region" description="Helical" evidence="3">
    <location>
        <begin position="80"/>
        <end position="99"/>
    </location>
</feature>
<feature type="transmembrane region" description="Helical" evidence="3">
    <location>
        <begin position="21"/>
        <end position="43"/>
    </location>
</feature>
<organism evidence="4 5">
    <name type="scientific">Rhodamnia argentea</name>
    <dbReference type="NCBI Taxonomy" id="178133"/>
    <lineage>
        <taxon>Eukaryota</taxon>
        <taxon>Viridiplantae</taxon>
        <taxon>Streptophyta</taxon>
        <taxon>Embryophyta</taxon>
        <taxon>Tracheophyta</taxon>
        <taxon>Spermatophyta</taxon>
        <taxon>Magnoliopsida</taxon>
        <taxon>eudicotyledons</taxon>
        <taxon>Gunneridae</taxon>
        <taxon>Pentapetalae</taxon>
        <taxon>rosids</taxon>
        <taxon>malvids</taxon>
        <taxon>Myrtales</taxon>
        <taxon>Myrtaceae</taxon>
        <taxon>Myrtoideae</taxon>
        <taxon>Myrteae</taxon>
        <taxon>Australasian group</taxon>
        <taxon>Rhodamnia</taxon>
    </lineage>
</organism>
<sequence length="173" mass="19081">MECSCLRSRSIFWSKQAYLDGNYVGLATIILSFILSVLGIVYVQEAERKIPLNYVSRYTSRSGGLQSPAYLPFKVNSSGVMPIIFSTSSLVLPGTIARFTDLAALKKAAVALNPAGSLCLPTNVLLIAFFNYYYTSLQLDTDDVSERLKRQGASTLNTPLFDQAKLQPHSSRR</sequence>
<keyword evidence="3" id="KW-0472">Membrane</keyword>
<evidence type="ECO:0000313" key="4">
    <source>
        <dbReference type="Proteomes" id="UP000827889"/>
    </source>
</evidence>